<evidence type="ECO:0000256" key="1">
    <source>
        <dbReference type="ARBA" id="ARBA00022614"/>
    </source>
</evidence>
<proteinExistence type="predicted"/>
<dbReference type="Proteomes" id="UP000826271">
    <property type="component" value="Unassembled WGS sequence"/>
</dbReference>
<keyword evidence="1" id="KW-0433">Leucine-rich repeat</keyword>
<evidence type="ECO:0000256" key="5">
    <source>
        <dbReference type="ARBA" id="ARBA00022840"/>
    </source>
</evidence>
<dbReference type="PANTHER" id="PTHR36766:SF45">
    <property type="entry name" value="NB-ARC DOMAIN-CONTAINING PROTEIN"/>
    <property type="match status" value="1"/>
</dbReference>
<evidence type="ECO:0000256" key="3">
    <source>
        <dbReference type="ARBA" id="ARBA00022741"/>
    </source>
</evidence>
<evidence type="ECO:0000259" key="8">
    <source>
        <dbReference type="Pfam" id="PF25019"/>
    </source>
</evidence>
<dbReference type="SUPFAM" id="SSF52540">
    <property type="entry name" value="P-loop containing nucleoside triphosphate hydrolases"/>
    <property type="match status" value="1"/>
</dbReference>
<accession>A0AAV6WTE3</accession>
<dbReference type="Gene3D" id="3.40.50.300">
    <property type="entry name" value="P-loop containing nucleotide triphosphate hydrolases"/>
    <property type="match status" value="1"/>
</dbReference>
<evidence type="ECO:0000313" key="10">
    <source>
        <dbReference type="Proteomes" id="UP000826271"/>
    </source>
</evidence>
<dbReference type="Pfam" id="PF00931">
    <property type="entry name" value="NB-ARC"/>
    <property type="match status" value="1"/>
</dbReference>
<feature type="domain" description="NB-ARC" evidence="6">
    <location>
        <begin position="184"/>
        <end position="363"/>
    </location>
</feature>
<dbReference type="AlphaFoldDB" id="A0AAV6WTE3"/>
<dbReference type="EMBL" id="WHWC01000014">
    <property type="protein sequence ID" value="KAG8370245.1"/>
    <property type="molecule type" value="Genomic_DNA"/>
</dbReference>
<keyword evidence="4" id="KW-0611">Plant defense</keyword>
<dbReference type="Gene3D" id="1.10.8.430">
    <property type="entry name" value="Helical domain of apoptotic protease-activating factors"/>
    <property type="match status" value="1"/>
</dbReference>
<keyword evidence="2" id="KW-0677">Repeat</keyword>
<dbReference type="InterPro" id="IPR032675">
    <property type="entry name" value="LRR_dom_sf"/>
</dbReference>
<organism evidence="9 10">
    <name type="scientific">Buddleja alternifolia</name>
    <dbReference type="NCBI Taxonomy" id="168488"/>
    <lineage>
        <taxon>Eukaryota</taxon>
        <taxon>Viridiplantae</taxon>
        <taxon>Streptophyta</taxon>
        <taxon>Embryophyta</taxon>
        <taxon>Tracheophyta</taxon>
        <taxon>Spermatophyta</taxon>
        <taxon>Magnoliopsida</taxon>
        <taxon>eudicotyledons</taxon>
        <taxon>Gunneridae</taxon>
        <taxon>Pentapetalae</taxon>
        <taxon>asterids</taxon>
        <taxon>lamiids</taxon>
        <taxon>Lamiales</taxon>
        <taxon>Scrophulariaceae</taxon>
        <taxon>Buddlejeae</taxon>
        <taxon>Buddleja</taxon>
    </lineage>
</organism>
<protein>
    <submittedName>
        <fullName evidence="9">Uncharacterized protein</fullName>
    </submittedName>
</protein>
<keyword evidence="5" id="KW-0067">ATP-binding</keyword>
<feature type="domain" description="Disease resistance N-terminal" evidence="7">
    <location>
        <begin position="6"/>
        <end position="94"/>
    </location>
</feature>
<dbReference type="InterPro" id="IPR056789">
    <property type="entry name" value="LRR_R13L1-DRL21"/>
</dbReference>
<feature type="domain" description="R13L1/DRL21-like LRR repeat region" evidence="8">
    <location>
        <begin position="466"/>
        <end position="578"/>
    </location>
</feature>
<dbReference type="InterPro" id="IPR041118">
    <property type="entry name" value="Rx_N"/>
</dbReference>
<keyword evidence="10" id="KW-1185">Reference proteome</keyword>
<dbReference type="Pfam" id="PF25019">
    <property type="entry name" value="LRR_R13L1-DRL21"/>
    <property type="match status" value="1"/>
</dbReference>
<evidence type="ECO:0000259" key="6">
    <source>
        <dbReference type="Pfam" id="PF00931"/>
    </source>
</evidence>
<dbReference type="GO" id="GO:0051707">
    <property type="term" value="P:response to other organism"/>
    <property type="evidence" value="ECO:0007669"/>
    <property type="project" value="UniProtKB-ARBA"/>
</dbReference>
<dbReference type="InterPro" id="IPR027417">
    <property type="entry name" value="P-loop_NTPase"/>
</dbReference>
<gene>
    <name evidence="9" type="ORF">BUALT_Bualt14G0096900</name>
</gene>
<name>A0AAV6WTE3_9LAMI</name>
<dbReference type="SUPFAM" id="SSF52058">
    <property type="entry name" value="L domain-like"/>
    <property type="match status" value="1"/>
</dbReference>
<evidence type="ECO:0000256" key="2">
    <source>
        <dbReference type="ARBA" id="ARBA00022737"/>
    </source>
</evidence>
<dbReference type="PANTHER" id="PTHR36766">
    <property type="entry name" value="PLANT BROAD-SPECTRUM MILDEW RESISTANCE PROTEIN RPW8"/>
    <property type="match status" value="1"/>
</dbReference>
<reference evidence="9" key="1">
    <citation type="submission" date="2019-10" db="EMBL/GenBank/DDBJ databases">
        <authorList>
            <person name="Zhang R."/>
            <person name="Pan Y."/>
            <person name="Wang J."/>
            <person name="Ma R."/>
            <person name="Yu S."/>
        </authorList>
    </citation>
    <scope>NUCLEOTIDE SEQUENCE</scope>
    <source>
        <strain evidence="9">LA-IB0</strain>
        <tissue evidence="9">Leaf</tissue>
    </source>
</reference>
<evidence type="ECO:0000256" key="4">
    <source>
        <dbReference type="ARBA" id="ARBA00022821"/>
    </source>
</evidence>
<dbReference type="Gene3D" id="1.20.5.4130">
    <property type="match status" value="1"/>
</dbReference>
<keyword evidence="3" id="KW-0547">Nucleotide-binding</keyword>
<dbReference type="Pfam" id="PF18052">
    <property type="entry name" value="Rx_N"/>
    <property type="match status" value="1"/>
</dbReference>
<comment type="caution">
    <text evidence="9">The sequence shown here is derived from an EMBL/GenBank/DDBJ whole genome shotgun (WGS) entry which is preliminary data.</text>
</comment>
<evidence type="ECO:0000313" key="9">
    <source>
        <dbReference type="EMBL" id="KAG8370245.1"/>
    </source>
</evidence>
<dbReference type="PRINTS" id="PR00364">
    <property type="entry name" value="DISEASERSIST"/>
</dbReference>
<dbReference type="GO" id="GO:0005524">
    <property type="term" value="F:ATP binding"/>
    <property type="evidence" value="ECO:0007669"/>
    <property type="project" value="UniProtKB-KW"/>
</dbReference>
<dbReference type="GO" id="GO:0043531">
    <property type="term" value="F:ADP binding"/>
    <property type="evidence" value="ECO:0007669"/>
    <property type="project" value="InterPro"/>
</dbReference>
<dbReference type="Gene3D" id="3.80.10.10">
    <property type="entry name" value="Ribonuclease Inhibitor"/>
    <property type="match status" value="1"/>
</dbReference>
<dbReference type="GO" id="GO:0006952">
    <property type="term" value="P:defense response"/>
    <property type="evidence" value="ECO:0007669"/>
    <property type="project" value="UniProtKB-KW"/>
</dbReference>
<evidence type="ECO:0000259" key="7">
    <source>
        <dbReference type="Pfam" id="PF18052"/>
    </source>
</evidence>
<dbReference type="InterPro" id="IPR042197">
    <property type="entry name" value="Apaf_helical"/>
</dbReference>
<sequence length="696" mass="79665">MADATISMVLKKLAPLIGKKVKEEVLVLLNAKNEAESLASKLEKIHGVLVDAERKGVTDPRVKRWLDELQEIAYEIDDVLEEWEMENLKQQLEEDASTSSEDPWQKVSAFLESVGSGVKQTVERRSIALDIKRLNEKLDSIAQENENEFKFIPNINGGGVCRDFKRIESTSFVEVPDIRGRDSEKKRLMSKLLSGSSSQGGDKIRIISIVGAGGMGKTTLAQFVFDEIKKQSHEFKPIWVPIWVCVSDPFHEIKIAKTILDSRKVGYPPDPQFETLLNSIEDSISGKRFFLVLDDVWTEDNTMWKPLKKSLVSGEAGSRILVTTRNEKVAKVMGSSDMDIHSLHPLPDSDCWSILSQIAFQDRRDSDREMLKEIGLEIAMKCKGMPLAAKTMGGLLRFKSGLQEWQNVLESKMWEETVQEGIHKLKSLRHLLNYGTKEDFKYPQGFEKLTNLRTLDRYHSNKWGYLKDMNHLQGFLRIKVRDGMDEDEVKKVDLKNKISLQSLEIYVEKDELFEIIEDISPPPNLEVLSFGGRRLPKWYATLTQLRILTFNGLSINNYSWSFPPLGKLPFLEELDIGKVPTMHHVGHDLLGMNYKTSVPSPIFPKLKELQFSDCKSWKEWEDISEEEEENNMISIMPCLQDLRIFFCPELKALPHRLLRKASSLQLLDIYLCPSLKVSHNRETGDDWDKVSHISKV</sequence>
<dbReference type="InterPro" id="IPR002182">
    <property type="entry name" value="NB-ARC"/>
</dbReference>